<dbReference type="STRING" id="27349.A0A0L6U7D1"/>
<protein>
    <submittedName>
        <fullName evidence="1">Uncharacterized protein</fullName>
    </submittedName>
</protein>
<sequence>MPTAIFVTTQISYPIILHSCTTSFRLENKTHFETLCQQNEIDPSEVNRIFWLLNPKIASKATSTLLLIFGQTPCPQYGESGFQLPCSYLAHYCKEKAVCSRCGVNHNSASCGGMEYSSLSSQQCFNVEPKTSTTIALTNSKYDHFPLSNSCSVCTRELAILSKDKSSINPHS</sequence>
<accession>A0A0L6U7D1</accession>
<dbReference type="VEuPathDB" id="FungiDB:VP01_934g4"/>
<evidence type="ECO:0000313" key="1">
    <source>
        <dbReference type="EMBL" id="KNZ44262.1"/>
    </source>
</evidence>
<gene>
    <name evidence="1" type="ORF">VP01_934g4</name>
</gene>
<dbReference type="OrthoDB" id="2506424at2759"/>
<comment type="caution">
    <text evidence="1">The sequence shown here is derived from an EMBL/GenBank/DDBJ whole genome shotgun (WGS) entry which is preliminary data.</text>
</comment>
<dbReference type="EMBL" id="LAVV01014993">
    <property type="protein sequence ID" value="KNZ44262.1"/>
    <property type="molecule type" value="Genomic_DNA"/>
</dbReference>
<dbReference type="AlphaFoldDB" id="A0A0L6U7D1"/>
<organism evidence="1 2">
    <name type="scientific">Puccinia sorghi</name>
    <dbReference type="NCBI Taxonomy" id="27349"/>
    <lineage>
        <taxon>Eukaryota</taxon>
        <taxon>Fungi</taxon>
        <taxon>Dikarya</taxon>
        <taxon>Basidiomycota</taxon>
        <taxon>Pucciniomycotina</taxon>
        <taxon>Pucciniomycetes</taxon>
        <taxon>Pucciniales</taxon>
        <taxon>Pucciniaceae</taxon>
        <taxon>Puccinia</taxon>
    </lineage>
</organism>
<reference evidence="1 2" key="1">
    <citation type="submission" date="2015-08" db="EMBL/GenBank/DDBJ databases">
        <title>Next Generation Sequencing and Analysis of the Genome of Puccinia sorghi L Schw, the Causal Agent of Maize Common Rust.</title>
        <authorList>
            <person name="Rochi L."/>
            <person name="Burguener G."/>
            <person name="Darino M."/>
            <person name="Turjanski A."/>
            <person name="Kreff E."/>
            <person name="Dieguez M.J."/>
            <person name="Sacco F."/>
        </authorList>
    </citation>
    <scope>NUCLEOTIDE SEQUENCE [LARGE SCALE GENOMIC DNA]</scope>
    <source>
        <strain evidence="1 2">RO10H11247</strain>
    </source>
</reference>
<dbReference type="Proteomes" id="UP000037035">
    <property type="component" value="Unassembled WGS sequence"/>
</dbReference>
<name>A0A0L6U7D1_9BASI</name>
<evidence type="ECO:0000313" key="2">
    <source>
        <dbReference type="Proteomes" id="UP000037035"/>
    </source>
</evidence>
<keyword evidence="2" id="KW-1185">Reference proteome</keyword>
<proteinExistence type="predicted"/>